<dbReference type="InterPro" id="IPR013057">
    <property type="entry name" value="AA_transpt_TM"/>
</dbReference>
<reference evidence="7" key="1">
    <citation type="submission" date="2023-08" db="EMBL/GenBank/DDBJ databases">
        <authorList>
            <person name="Chen Y."/>
            <person name="Shah S."/>
            <person name="Dougan E. K."/>
            <person name="Thang M."/>
            <person name="Chan C."/>
        </authorList>
    </citation>
    <scope>NUCLEOTIDE SEQUENCE</scope>
</reference>
<evidence type="ECO:0000256" key="2">
    <source>
        <dbReference type="ARBA" id="ARBA00022692"/>
    </source>
</evidence>
<evidence type="ECO:0000256" key="1">
    <source>
        <dbReference type="ARBA" id="ARBA00004141"/>
    </source>
</evidence>
<evidence type="ECO:0000256" key="4">
    <source>
        <dbReference type="ARBA" id="ARBA00023136"/>
    </source>
</evidence>
<evidence type="ECO:0000259" key="6">
    <source>
        <dbReference type="Pfam" id="PF01490"/>
    </source>
</evidence>
<dbReference type="GO" id="GO:0015179">
    <property type="term" value="F:L-amino acid transmembrane transporter activity"/>
    <property type="evidence" value="ECO:0007669"/>
    <property type="project" value="TreeGrafter"/>
</dbReference>
<feature type="transmembrane region" description="Helical" evidence="5">
    <location>
        <begin position="212"/>
        <end position="229"/>
    </location>
</feature>
<dbReference type="PANTHER" id="PTHR22950:SF702">
    <property type="entry name" value="AMINO ACID TRANSPORTER PROTEIN"/>
    <property type="match status" value="1"/>
</dbReference>
<dbReference type="Proteomes" id="UP001178507">
    <property type="component" value="Unassembled WGS sequence"/>
</dbReference>
<dbReference type="EMBL" id="CAUJNA010003560">
    <property type="protein sequence ID" value="CAJ1404878.1"/>
    <property type="molecule type" value="Genomic_DNA"/>
</dbReference>
<gene>
    <name evidence="7" type="ORF">EVOR1521_LOCUS27250</name>
</gene>
<accession>A0AA36JH41</accession>
<dbReference type="GO" id="GO:0016020">
    <property type="term" value="C:membrane"/>
    <property type="evidence" value="ECO:0007669"/>
    <property type="project" value="UniProtKB-SubCell"/>
</dbReference>
<evidence type="ECO:0000313" key="8">
    <source>
        <dbReference type="Proteomes" id="UP001178507"/>
    </source>
</evidence>
<keyword evidence="2 5" id="KW-0812">Transmembrane</keyword>
<protein>
    <recommendedName>
        <fullName evidence="6">Amino acid transporter transmembrane domain-containing protein</fullName>
    </recommendedName>
</protein>
<name>A0AA36JH41_9DINO</name>
<dbReference type="Pfam" id="PF01490">
    <property type="entry name" value="Aa_trans"/>
    <property type="match status" value="1"/>
</dbReference>
<comment type="subcellular location">
    <subcellularLocation>
        <location evidence="1">Membrane</location>
        <topology evidence="1">Multi-pass membrane protein</topology>
    </subcellularLocation>
</comment>
<keyword evidence="4 5" id="KW-0472">Membrane</keyword>
<sequence length="331" mass="36301">MPSSEPSFSAFRERLLSETVKERLLSETDDVADLGAPAGLGSRANSFIVRTKENSTFRPLTAGGVRQSILVLVQTSLGGGILTMGYMMKLAGLANGLLFLLLAAFVAAASMEVLMKSAVMLHRYTLGSLLGYVFGRKSGVLLDMMLFIYGNGTLILYFVFLGDFIPNIFQAVMGGADSPPAEQEKLRTYCVVAAMCTVMPVSLFRDLSMLRVLSPVMVIGIVYTELVVLIKCFTSERSHVEIREVEWSFFPNLQAFSLCVFGYVCHMNVTPVAKELESPSDRRIEKVTFRVVVVQFIIYTLLAATSPSARELCQTSCRTIRLTTGQCSEAA</sequence>
<feature type="transmembrane region" description="Helical" evidence="5">
    <location>
        <begin position="146"/>
        <end position="166"/>
    </location>
</feature>
<feature type="domain" description="Amino acid transporter transmembrane" evidence="6">
    <location>
        <begin position="63"/>
        <end position="304"/>
    </location>
</feature>
<organism evidence="7 8">
    <name type="scientific">Effrenium voratum</name>
    <dbReference type="NCBI Taxonomy" id="2562239"/>
    <lineage>
        <taxon>Eukaryota</taxon>
        <taxon>Sar</taxon>
        <taxon>Alveolata</taxon>
        <taxon>Dinophyceae</taxon>
        <taxon>Suessiales</taxon>
        <taxon>Symbiodiniaceae</taxon>
        <taxon>Effrenium</taxon>
    </lineage>
</organism>
<dbReference type="PANTHER" id="PTHR22950">
    <property type="entry name" value="AMINO ACID TRANSPORTER"/>
    <property type="match status" value="1"/>
</dbReference>
<evidence type="ECO:0000256" key="5">
    <source>
        <dbReference type="SAM" id="Phobius"/>
    </source>
</evidence>
<dbReference type="AlphaFoldDB" id="A0AA36JH41"/>
<evidence type="ECO:0000313" key="7">
    <source>
        <dbReference type="EMBL" id="CAJ1404878.1"/>
    </source>
</evidence>
<evidence type="ECO:0000256" key="3">
    <source>
        <dbReference type="ARBA" id="ARBA00022989"/>
    </source>
</evidence>
<keyword evidence="8" id="KW-1185">Reference proteome</keyword>
<keyword evidence="3 5" id="KW-1133">Transmembrane helix</keyword>
<proteinExistence type="predicted"/>
<comment type="caution">
    <text evidence="7">The sequence shown here is derived from an EMBL/GenBank/DDBJ whole genome shotgun (WGS) entry which is preliminary data.</text>
</comment>
<feature type="transmembrane region" description="Helical" evidence="5">
    <location>
        <begin position="93"/>
        <end position="114"/>
    </location>
</feature>